<organism evidence="1 2">
    <name type="scientific">Thalassospira marina</name>
    <dbReference type="NCBI Taxonomy" id="2048283"/>
    <lineage>
        <taxon>Bacteria</taxon>
        <taxon>Pseudomonadati</taxon>
        <taxon>Pseudomonadota</taxon>
        <taxon>Alphaproteobacteria</taxon>
        <taxon>Rhodospirillales</taxon>
        <taxon>Thalassospiraceae</taxon>
        <taxon>Thalassospira</taxon>
    </lineage>
</organism>
<gene>
    <name evidence="1" type="ORF">CSC3H3_15335</name>
</gene>
<dbReference type="Proteomes" id="UP000233458">
    <property type="component" value="Chromosome"/>
</dbReference>
<evidence type="ECO:0000313" key="1">
    <source>
        <dbReference type="EMBL" id="AUG53937.1"/>
    </source>
</evidence>
<dbReference type="RefSeq" id="WP_101285403.1">
    <property type="nucleotide sequence ID" value="NZ_CP024199.1"/>
</dbReference>
<protein>
    <submittedName>
        <fullName evidence="1">Uncharacterized protein</fullName>
    </submittedName>
</protein>
<keyword evidence="2" id="KW-1185">Reference proteome</keyword>
<name>A0ABM6QBQ7_9PROT</name>
<dbReference type="Gene3D" id="3.30.2000.10">
    <property type="entry name" value="Phage tail protein-like"/>
    <property type="match status" value="1"/>
</dbReference>
<accession>A0ABM6QBQ7</accession>
<dbReference type="InterPro" id="IPR056912">
    <property type="entry name" value="Phage_JBD30_tail_term-like"/>
</dbReference>
<evidence type="ECO:0000313" key="2">
    <source>
        <dbReference type="Proteomes" id="UP000233458"/>
    </source>
</evidence>
<dbReference type="EMBL" id="CP024199">
    <property type="protein sequence ID" value="AUG53937.1"/>
    <property type="molecule type" value="Genomic_DNA"/>
</dbReference>
<dbReference type="InterPro" id="IPR038042">
    <property type="entry name" value="Gp37-like"/>
</dbReference>
<dbReference type="Pfam" id="PF23840">
    <property type="entry name" value="Phage_tail_terminator"/>
    <property type="match status" value="1"/>
</dbReference>
<proteinExistence type="predicted"/>
<sequence>MANPAPLIRDRLKAEIPELREVRGALDLAAIRGSLVRFPAAFVFLAADSATPNTRAVGAFVQNVTADVAVVLCVKGANDPTGEKTSDELEDLQAQVRTALIGWEPGNGFEPLGLRQGKMLGFKEGVAFWQDTYQARDEFRA</sequence>
<reference evidence="1 2" key="1">
    <citation type="submission" date="2017-10" db="EMBL/GenBank/DDBJ databases">
        <title>Biodiversity and function of Thalassospira species in the particle-attached aromatic-hydrocarbon-degrading consortia from the surface seawater of the China South Sea.</title>
        <authorList>
            <person name="Dong C."/>
            <person name="Liu R."/>
            <person name="Shao Z."/>
        </authorList>
    </citation>
    <scope>NUCLEOTIDE SEQUENCE [LARGE SCALE GENOMIC DNA]</scope>
    <source>
        <strain evidence="1 2">CSC3H3</strain>
    </source>
</reference>